<dbReference type="EMBL" id="FOOX01000014">
    <property type="protein sequence ID" value="SFH03103.1"/>
    <property type="molecule type" value="Genomic_DNA"/>
</dbReference>
<sequence>MKNAGKLVIGILLISFLAMMLGGCGSKEAAKDDYPNKPIKVIIPYAAGGNSDMNARKLAEIIEAEKLLPQPLVVVNMQGGGTVDGLNALKNADPDGYTIMLHHSAILCQANMGQIPYTYKDFDTVAEVLEQPSVIVAHKDNPWNNSQELLDAAKKDPGKISWTFSGLGATAHLASEIYWAGTQSRDLFKIVVYQGGADALTAQLGKHVDMRGSTTVDAIRYIKSGDLKAIAVSGEERLEALPDVPTFKELGLADTFTTRQGIFTTKGTPQERIDILADAFLKAVETPEYAEYLETCASQKANKGPKEFEEILAADDAVIANIVSSLDLKKQ</sequence>
<gene>
    <name evidence="2" type="ORF">SAMN05660649_03572</name>
</gene>
<dbReference type="SUPFAM" id="SSF53850">
    <property type="entry name" value="Periplasmic binding protein-like II"/>
    <property type="match status" value="1"/>
</dbReference>
<dbReference type="PIRSF" id="PIRSF017082">
    <property type="entry name" value="YflP"/>
    <property type="match status" value="1"/>
</dbReference>
<dbReference type="Pfam" id="PF03401">
    <property type="entry name" value="TctC"/>
    <property type="match status" value="1"/>
</dbReference>
<protein>
    <submittedName>
        <fullName evidence="2">Tripartite-type tricarboxylate transporter, receptor component TctC</fullName>
    </submittedName>
</protein>
<comment type="similarity">
    <text evidence="1">Belongs to the UPF0065 (bug) family.</text>
</comment>
<dbReference type="Proteomes" id="UP000199337">
    <property type="component" value="Unassembled WGS sequence"/>
</dbReference>
<dbReference type="OrthoDB" id="8880247at2"/>
<dbReference type="AlphaFoldDB" id="A0A1I2WP44"/>
<evidence type="ECO:0000256" key="1">
    <source>
        <dbReference type="ARBA" id="ARBA00006987"/>
    </source>
</evidence>
<name>A0A1I2WP44_9FIRM</name>
<dbReference type="PROSITE" id="PS51257">
    <property type="entry name" value="PROKAR_LIPOPROTEIN"/>
    <property type="match status" value="1"/>
</dbReference>
<keyword evidence="2" id="KW-0675">Receptor</keyword>
<dbReference type="RefSeq" id="WP_092472835.1">
    <property type="nucleotide sequence ID" value="NZ_FOOX01000014.1"/>
</dbReference>
<dbReference type="PANTHER" id="PTHR42928">
    <property type="entry name" value="TRICARBOXYLATE-BINDING PROTEIN"/>
    <property type="match status" value="1"/>
</dbReference>
<dbReference type="Gene3D" id="3.40.190.150">
    <property type="entry name" value="Bordetella uptake gene, domain 1"/>
    <property type="match status" value="1"/>
</dbReference>
<evidence type="ECO:0000313" key="3">
    <source>
        <dbReference type="Proteomes" id="UP000199337"/>
    </source>
</evidence>
<dbReference type="InterPro" id="IPR042100">
    <property type="entry name" value="Bug_dom1"/>
</dbReference>
<dbReference type="Gene3D" id="3.40.190.10">
    <property type="entry name" value="Periplasmic binding protein-like II"/>
    <property type="match status" value="1"/>
</dbReference>
<dbReference type="CDD" id="cd07012">
    <property type="entry name" value="PBP2_Bug_TTT"/>
    <property type="match status" value="1"/>
</dbReference>
<dbReference type="InterPro" id="IPR005064">
    <property type="entry name" value="BUG"/>
</dbReference>
<organism evidence="2 3">
    <name type="scientific">Desulfotruncus arcticus DSM 17038</name>
    <dbReference type="NCBI Taxonomy" id="1121424"/>
    <lineage>
        <taxon>Bacteria</taxon>
        <taxon>Bacillati</taxon>
        <taxon>Bacillota</taxon>
        <taxon>Clostridia</taxon>
        <taxon>Eubacteriales</taxon>
        <taxon>Desulfallaceae</taxon>
        <taxon>Desulfotruncus</taxon>
    </lineage>
</organism>
<dbReference type="PANTHER" id="PTHR42928:SF5">
    <property type="entry name" value="BLR1237 PROTEIN"/>
    <property type="match status" value="1"/>
</dbReference>
<dbReference type="STRING" id="341036.SAMN05660649_03572"/>
<accession>A0A1I2WP44</accession>
<keyword evidence="3" id="KW-1185">Reference proteome</keyword>
<evidence type="ECO:0000313" key="2">
    <source>
        <dbReference type="EMBL" id="SFH03103.1"/>
    </source>
</evidence>
<proteinExistence type="inferred from homology"/>
<reference evidence="3" key="1">
    <citation type="submission" date="2016-10" db="EMBL/GenBank/DDBJ databases">
        <authorList>
            <person name="Varghese N."/>
            <person name="Submissions S."/>
        </authorList>
    </citation>
    <scope>NUCLEOTIDE SEQUENCE [LARGE SCALE GENOMIC DNA]</scope>
    <source>
        <strain evidence="3">DSM 17038</strain>
    </source>
</reference>